<dbReference type="SUPFAM" id="SSF118352">
    <property type="entry name" value="HSP33 redox switch-like"/>
    <property type="match status" value="1"/>
</dbReference>
<dbReference type="GO" id="GO:0005737">
    <property type="term" value="C:cytoplasm"/>
    <property type="evidence" value="ECO:0007669"/>
    <property type="project" value="UniProtKB-SubCell"/>
</dbReference>
<keyword evidence="3 6" id="KW-1015">Disulfide bond</keyword>
<dbReference type="Gene3D" id="3.55.30.10">
    <property type="entry name" value="Hsp33 domain"/>
    <property type="match status" value="1"/>
</dbReference>
<gene>
    <name evidence="6 7" type="primary">hslO</name>
    <name evidence="7" type="ORF">Q4490_05690</name>
    <name evidence="8" type="ORF">Q8W30_17045</name>
</gene>
<dbReference type="SUPFAM" id="SSF64397">
    <property type="entry name" value="Hsp33 domain"/>
    <property type="match status" value="1"/>
</dbReference>
<dbReference type="EMBL" id="JAUYVO010000017">
    <property type="protein sequence ID" value="MDP2524278.1"/>
    <property type="molecule type" value="Genomic_DNA"/>
</dbReference>
<comment type="subcellular location">
    <subcellularLocation>
        <location evidence="6">Cytoplasm</location>
    </subcellularLocation>
</comment>
<dbReference type="Pfam" id="PF01430">
    <property type="entry name" value="HSP33"/>
    <property type="match status" value="1"/>
</dbReference>
<evidence type="ECO:0000256" key="1">
    <source>
        <dbReference type="ARBA" id="ARBA00022490"/>
    </source>
</evidence>
<dbReference type="NCBIfam" id="NF001033">
    <property type="entry name" value="PRK00114.1"/>
    <property type="match status" value="1"/>
</dbReference>
<dbReference type="Gene3D" id="1.10.287.480">
    <property type="entry name" value="helix hairpin bin"/>
    <property type="match status" value="1"/>
</dbReference>
<keyword evidence="2 6" id="KW-0862">Zinc</keyword>
<dbReference type="PANTHER" id="PTHR30111:SF1">
    <property type="entry name" value="33 KDA CHAPERONIN"/>
    <property type="match status" value="1"/>
</dbReference>
<dbReference type="AlphaFoldDB" id="A0AAW7XIE0"/>
<feature type="disulfide bond" description="Redox-active" evidence="6">
    <location>
        <begin position="260"/>
        <end position="263"/>
    </location>
</feature>
<evidence type="ECO:0000256" key="3">
    <source>
        <dbReference type="ARBA" id="ARBA00023157"/>
    </source>
</evidence>
<dbReference type="RefSeq" id="WP_075174287.1">
    <property type="nucleotide sequence ID" value="NZ_CAXPFL010000038.1"/>
</dbReference>
<comment type="PTM">
    <text evidence="6">Under oxidizing conditions two disulfide bonds are formed involving the reactive cysteines. Under reducing conditions zinc is bound to the reactive cysteines and the protein is inactive.</text>
</comment>
<comment type="similarity">
    <text evidence="6">Belongs to the HSP33 family.</text>
</comment>
<evidence type="ECO:0000256" key="4">
    <source>
        <dbReference type="ARBA" id="ARBA00023186"/>
    </source>
</evidence>
<sequence length="291" mass="32759">MSNPDQIQRILFDNLDIRGVVVGIEETYQDILALHEYPMAIRQALGEMLAAVSLLSTTLKFEGRLLLQAQGSGRVRALMAEINQNRECRAIARYEGEVDDSANIIDLIGDAGHLVITVEPESGQRYQGIVPLEKDTLSDCLTDYFLQSEQLPTQIHLAADDQRAAGFLLQVMPAVGTKENDWEHISHIGATLKSEELLELDNETLLYRLFHEENCRLFDPDPVVFKCDCSRERSANALQFMTQEELSEMIAEQGVIEVGCQFCNAHYRFDETDIKAMFSDSAHVPKSDQVH</sequence>
<keyword evidence="5 6" id="KW-0676">Redox-active center</keyword>
<keyword evidence="1 6" id="KW-0963">Cytoplasm</keyword>
<evidence type="ECO:0000313" key="9">
    <source>
        <dbReference type="Proteomes" id="UP001169862"/>
    </source>
</evidence>
<keyword evidence="10" id="KW-1185">Reference proteome</keyword>
<reference evidence="7" key="1">
    <citation type="submission" date="2023-07" db="EMBL/GenBank/DDBJ databases">
        <title>Genome content predicts the carbon catabolic preferences of heterotrophic bacteria.</title>
        <authorList>
            <person name="Gralka M."/>
        </authorList>
    </citation>
    <scope>NUCLEOTIDE SEQUENCE</scope>
    <source>
        <strain evidence="8">5G01</strain>
        <strain evidence="7">I2M16</strain>
    </source>
</reference>
<evidence type="ECO:0000313" key="8">
    <source>
        <dbReference type="EMBL" id="MDP2524278.1"/>
    </source>
</evidence>
<dbReference type="HAMAP" id="MF_00117">
    <property type="entry name" value="HslO"/>
    <property type="match status" value="1"/>
</dbReference>
<dbReference type="GO" id="GO:0044183">
    <property type="term" value="F:protein folding chaperone"/>
    <property type="evidence" value="ECO:0007669"/>
    <property type="project" value="TreeGrafter"/>
</dbReference>
<dbReference type="Proteomes" id="UP001169862">
    <property type="component" value="Unassembled WGS sequence"/>
</dbReference>
<dbReference type="InterPro" id="IPR000397">
    <property type="entry name" value="Heat_shock_Hsp33"/>
</dbReference>
<dbReference type="PANTHER" id="PTHR30111">
    <property type="entry name" value="33 KDA CHAPERONIN"/>
    <property type="match status" value="1"/>
</dbReference>
<protein>
    <recommendedName>
        <fullName evidence="6">33 kDa chaperonin</fullName>
    </recommendedName>
    <alternativeName>
        <fullName evidence="6">Heat shock protein 33 homolog</fullName>
        <shortName evidence="6">HSP33</shortName>
    </alternativeName>
</protein>
<dbReference type="Gene3D" id="3.90.1280.10">
    <property type="entry name" value="HSP33 redox switch-like"/>
    <property type="match status" value="1"/>
</dbReference>
<comment type="caution">
    <text evidence="7">The sequence shown here is derived from an EMBL/GenBank/DDBJ whole genome shotgun (WGS) entry which is preliminary data.</text>
</comment>
<evidence type="ECO:0000313" key="10">
    <source>
        <dbReference type="Proteomes" id="UP001177341"/>
    </source>
</evidence>
<accession>A0AAW7XIE0</accession>
<dbReference type="CDD" id="cd00498">
    <property type="entry name" value="Hsp33"/>
    <property type="match status" value="1"/>
</dbReference>
<dbReference type="InterPro" id="IPR016154">
    <property type="entry name" value="Heat_shock_Hsp33_C"/>
</dbReference>
<dbReference type="GO" id="GO:0051082">
    <property type="term" value="F:unfolded protein binding"/>
    <property type="evidence" value="ECO:0007669"/>
    <property type="project" value="UniProtKB-UniRule"/>
</dbReference>
<dbReference type="PIRSF" id="PIRSF005261">
    <property type="entry name" value="Heat_shock_Hsp33"/>
    <property type="match status" value="1"/>
</dbReference>
<dbReference type="EMBL" id="JAUOPG010000003">
    <property type="protein sequence ID" value="MDO6453049.1"/>
    <property type="molecule type" value="Genomic_DNA"/>
</dbReference>
<feature type="disulfide bond" description="Redox-active" evidence="6">
    <location>
        <begin position="227"/>
        <end position="229"/>
    </location>
</feature>
<dbReference type="InterPro" id="IPR023212">
    <property type="entry name" value="Hsp33_helix_hairpin_bin_dom_sf"/>
</dbReference>
<organism evidence="7 9">
    <name type="scientific">Neptunomonas phycophila</name>
    <dbReference type="NCBI Taxonomy" id="1572645"/>
    <lineage>
        <taxon>Bacteria</taxon>
        <taxon>Pseudomonadati</taxon>
        <taxon>Pseudomonadota</taxon>
        <taxon>Gammaproteobacteria</taxon>
        <taxon>Oceanospirillales</taxon>
        <taxon>Oceanospirillaceae</taxon>
        <taxon>Neptunomonas</taxon>
    </lineage>
</organism>
<dbReference type="GeneID" id="89454570"/>
<dbReference type="Proteomes" id="UP001177341">
    <property type="component" value="Unassembled WGS sequence"/>
</dbReference>
<comment type="function">
    <text evidence="6">Redox regulated molecular chaperone. Protects both thermally unfolding and oxidatively damaged proteins from irreversible aggregation. Plays an important role in the bacterial defense system toward oxidative stress.</text>
</comment>
<evidence type="ECO:0000313" key="7">
    <source>
        <dbReference type="EMBL" id="MDO6453049.1"/>
    </source>
</evidence>
<keyword evidence="4 6" id="KW-0143">Chaperone</keyword>
<evidence type="ECO:0000256" key="5">
    <source>
        <dbReference type="ARBA" id="ARBA00023284"/>
    </source>
</evidence>
<dbReference type="GO" id="GO:0042026">
    <property type="term" value="P:protein refolding"/>
    <property type="evidence" value="ECO:0007669"/>
    <property type="project" value="TreeGrafter"/>
</dbReference>
<proteinExistence type="inferred from homology"/>
<evidence type="ECO:0000256" key="2">
    <source>
        <dbReference type="ARBA" id="ARBA00022833"/>
    </source>
</evidence>
<dbReference type="InterPro" id="IPR016153">
    <property type="entry name" value="Heat_shock_Hsp33_N"/>
</dbReference>
<evidence type="ECO:0000256" key="6">
    <source>
        <dbReference type="HAMAP-Rule" id="MF_00117"/>
    </source>
</evidence>
<name>A0AAW7XIE0_9GAMM</name>